<gene>
    <name evidence="2" type="ORF">PCOR1329_LOCUS76022</name>
</gene>
<feature type="compositionally biased region" description="Basic residues" evidence="1">
    <location>
        <begin position="160"/>
        <end position="172"/>
    </location>
</feature>
<feature type="compositionally biased region" description="Basic and acidic residues" evidence="1">
    <location>
        <begin position="142"/>
        <end position="159"/>
    </location>
</feature>
<comment type="caution">
    <text evidence="2">The sequence shown here is derived from an EMBL/GenBank/DDBJ whole genome shotgun (WGS) entry which is preliminary data.</text>
</comment>
<reference evidence="2" key="1">
    <citation type="submission" date="2023-10" db="EMBL/GenBank/DDBJ databases">
        <authorList>
            <person name="Chen Y."/>
            <person name="Shah S."/>
            <person name="Dougan E. K."/>
            <person name="Thang M."/>
            <person name="Chan C."/>
        </authorList>
    </citation>
    <scope>NUCLEOTIDE SEQUENCE [LARGE SCALE GENOMIC DNA]</scope>
</reference>
<organism evidence="2 3">
    <name type="scientific">Prorocentrum cordatum</name>
    <dbReference type="NCBI Taxonomy" id="2364126"/>
    <lineage>
        <taxon>Eukaryota</taxon>
        <taxon>Sar</taxon>
        <taxon>Alveolata</taxon>
        <taxon>Dinophyceae</taxon>
        <taxon>Prorocentrales</taxon>
        <taxon>Prorocentraceae</taxon>
        <taxon>Prorocentrum</taxon>
    </lineage>
</organism>
<protein>
    <submittedName>
        <fullName evidence="2">Uncharacterized protein</fullName>
    </submittedName>
</protein>
<sequence>MTKRSYLQLAQVEPKEAAVEFLRHEAEEVAVDLARVVPEERAVELLRMVPEAVAEAELEKVAGPLVVLGGLVEILPLAALVIGAVAEVAVEFPRHEAAVDEVVLAQALPPEGAVKVPRQETDDDAVALALVAPEEGAVGGLADERSLEEPTRTPLDRKAQARSRCKRARAIR</sequence>
<keyword evidence="3" id="KW-1185">Reference proteome</keyword>
<feature type="region of interest" description="Disordered" evidence="1">
    <location>
        <begin position="140"/>
        <end position="172"/>
    </location>
</feature>
<evidence type="ECO:0000256" key="1">
    <source>
        <dbReference type="SAM" id="MobiDB-lite"/>
    </source>
</evidence>
<dbReference type="Proteomes" id="UP001189429">
    <property type="component" value="Unassembled WGS sequence"/>
</dbReference>
<name>A0ABN9XIR9_9DINO</name>
<proteinExistence type="predicted"/>
<evidence type="ECO:0000313" key="3">
    <source>
        <dbReference type="Proteomes" id="UP001189429"/>
    </source>
</evidence>
<evidence type="ECO:0000313" key="2">
    <source>
        <dbReference type="EMBL" id="CAK0898023.1"/>
    </source>
</evidence>
<dbReference type="EMBL" id="CAUYUJ010020415">
    <property type="protein sequence ID" value="CAK0898023.1"/>
    <property type="molecule type" value="Genomic_DNA"/>
</dbReference>
<accession>A0ABN9XIR9</accession>